<keyword evidence="1 3" id="KW-0378">Hydrolase</keyword>
<dbReference type="RefSeq" id="WP_173199450.1">
    <property type="nucleotide sequence ID" value="NZ_JABFCX010000003.1"/>
</dbReference>
<feature type="domain" description="AB hydrolase-1" evidence="2">
    <location>
        <begin position="32"/>
        <end position="153"/>
    </location>
</feature>
<evidence type="ECO:0000256" key="1">
    <source>
        <dbReference type="ARBA" id="ARBA00022801"/>
    </source>
</evidence>
<comment type="caution">
    <text evidence="3">The sequence shown here is derived from an EMBL/GenBank/DDBJ whole genome shotgun (WGS) entry which is preliminary data.</text>
</comment>
<dbReference type="Pfam" id="PF00561">
    <property type="entry name" value="Abhydrolase_1"/>
    <property type="match status" value="1"/>
</dbReference>
<dbReference type="PANTHER" id="PTHR43329">
    <property type="entry name" value="EPOXIDE HYDROLASE"/>
    <property type="match status" value="1"/>
</dbReference>
<protein>
    <submittedName>
        <fullName evidence="3">Alpha/beta hydrolase</fullName>
    </submittedName>
</protein>
<evidence type="ECO:0000313" key="4">
    <source>
        <dbReference type="Proteomes" id="UP000536835"/>
    </source>
</evidence>
<sequence>MSLPFGFPELRLVEAGEVTFSVHEAGPEDGLPLLMLHGWPELAFSWAPLVRPLTEAGYRLIMPDIKGFGASSKPTDPEAYRMSVIAEDYGKLLDALGLEKVVLVGHDWGGAIVWPMTQRLGERILGVASFCTPYPDLAPAPPLKIWQQKMGERFYINQFQDPQLPDRVFGGREEDFFRFIMRPGPPREVWPKLIPSALEIPDRFAEAEGPWPDCVLPEEAVPVYAEAYAASGHEGPTMVYRAIDLHWQERSEYDPDITVPALMVTATRDMMLPPEASLGMEKRVPNLSRAELDSGHWVMWEAGDAAAEALLGWLQNPEVLFFHPTLSI</sequence>
<dbReference type="AlphaFoldDB" id="A0A7Y3RMI0"/>
<dbReference type="EMBL" id="JABFCX010000003">
    <property type="protein sequence ID" value="NNU16720.1"/>
    <property type="molecule type" value="Genomic_DNA"/>
</dbReference>
<dbReference type="InterPro" id="IPR000073">
    <property type="entry name" value="AB_hydrolase_1"/>
</dbReference>
<dbReference type="SUPFAM" id="SSF53474">
    <property type="entry name" value="alpha/beta-Hydrolases"/>
    <property type="match status" value="1"/>
</dbReference>
<organism evidence="3 4">
    <name type="scientific">Parvularcula mediterranea</name>
    <dbReference type="NCBI Taxonomy" id="2732508"/>
    <lineage>
        <taxon>Bacteria</taxon>
        <taxon>Pseudomonadati</taxon>
        <taxon>Pseudomonadota</taxon>
        <taxon>Alphaproteobacteria</taxon>
        <taxon>Parvularculales</taxon>
        <taxon>Parvularculaceae</taxon>
        <taxon>Parvularcula</taxon>
    </lineage>
</organism>
<accession>A0A7Y3RMI0</accession>
<reference evidence="3 4" key="1">
    <citation type="submission" date="2020-05" db="EMBL/GenBank/DDBJ databases">
        <title>Parvularcula mediterraneae sp. nov., isolated from polypropylene straw from shallow seawater of the seashore of Laganas in Zakynthos island, Greece.</title>
        <authorList>
            <person name="Szabo I."/>
            <person name="Al-Omari J."/>
            <person name="Rado J."/>
            <person name="Szerdahelyi G.S."/>
        </authorList>
    </citation>
    <scope>NUCLEOTIDE SEQUENCE [LARGE SCALE GENOMIC DNA]</scope>
    <source>
        <strain evidence="3 4">ZS-1/3</strain>
    </source>
</reference>
<dbReference type="InterPro" id="IPR029058">
    <property type="entry name" value="AB_hydrolase_fold"/>
</dbReference>
<gene>
    <name evidence="3" type="ORF">HK107_10340</name>
</gene>
<dbReference type="Proteomes" id="UP000536835">
    <property type="component" value="Unassembled WGS sequence"/>
</dbReference>
<dbReference type="Gene3D" id="3.40.50.1820">
    <property type="entry name" value="alpha/beta hydrolase"/>
    <property type="match status" value="1"/>
</dbReference>
<dbReference type="PRINTS" id="PR00412">
    <property type="entry name" value="EPOXHYDRLASE"/>
</dbReference>
<proteinExistence type="predicted"/>
<dbReference type="InterPro" id="IPR000639">
    <property type="entry name" value="Epox_hydrolase-like"/>
</dbReference>
<evidence type="ECO:0000313" key="3">
    <source>
        <dbReference type="EMBL" id="NNU16720.1"/>
    </source>
</evidence>
<evidence type="ECO:0000259" key="2">
    <source>
        <dbReference type="Pfam" id="PF00561"/>
    </source>
</evidence>
<keyword evidence="4" id="KW-1185">Reference proteome</keyword>
<name>A0A7Y3RMI0_9PROT</name>
<dbReference type="GO" id="GO:0016787">
    <property type="term" value="F:hydrolase activity"/>
    <property type="evidence" value="ECO:0007669"/>
    <property type="project" value="UniProtKB-KW"/>
</dbReference>
<dbReference type="PRINTS" id="PR00111">
    <property type="entry name" value="ABHYDROLASE"/>
</dbReference>